<keyword evidence="2" id="KW-1185">Reference proteome</keyword>
<dbReference type="KEGG" id="amyt:AMYT_a0028"/>
<protein>
    <submittedName>
        <fullName evidence="1">Uncharacterized protein</fullName>
    </submittedName>
</protein>
<comment type="caution">
    <text evidence="1">The sequence shown here is derived from an EMBL/GenBank/DDBJ whole genome shotgun (WGS) entry which is preliminary data.</text>
</comment>
<evidence type="ECO:0000313" key="1">
    <source>
        <dbReference type="EMBL" id="RXK12874.1"/>
    </source>
</evidence>
<sequence>MSANLKINQDMSSKNYEIVEINQHRLTVFEMFENRNSANTYIENLNSKSSIQKLIKEKKYNLWIGGICLDCKNLSFREMYKLSKQYEQDDYDVLILNDNNHLINKEVITLNLTNLEVYLYVNFYVQKKSKLKDLKPIIKDGIVTAKFNLINNQIFYNIENTKNFRTELKALKIGSVKFDLTLNKLKEDDLAILRSMIIKGELHV</sequence>
<reference evidence="1 2" key="1">
    <citation type="submission" date="2017-09" db="EMBL/GenBank/DDBJ databases">
        <title>Genomics of the genus Arcobacter.</title>
        <authorList>
            <person name="Perez-Cataluna A."/>
            <person name="Figueras M.J."/>
            <person name="Salas-Masso N."/>
        </authorList>
    </citation>
    <scope>NUCLEOTIDE SEQUENCE [LARGE SCALE GENOMIC DNA]</scope>
    <source>
        <strain evidence="1 2">CECT 7386</strain>
    </source>
</reference>
<organism evidence="1 2">
    <name type="scientific">Malaciobacter mytili LMG 24559</name>
    <dbReference type="NCBI Taxonomy" id="1032238"/>
    <lineage>
        <taxon>Bacteria</taxon>
        <taxon>Pseudomonadati</taxon>
        <taxon>Campylobacterota</taxon>
        <taxon>Epsilonproteobacteria</taxon>
        <taxon>Campylobacterales</taxon>
        <taxon>Arcobacteraceae</taxon>
        <taxon>Malaciobacter</taxon>
    </lineage>
</organism>
<accession>A0AAX2ACG3</accession>
<dbReference type="AlphaFoldDB" id="A0AAX2ACG3"/>
<evidence type="ECO:0000313" key="2">
    <source>
        <dbReference type="Proteomes" id="UP000290092"/>
    </source>
</evidence>
<gene>
    <name evidence="1" type="ORF">CP985_14245</name>
</gene>
<dbReference type="Proteomes" id="UP000290092">
    <property type="component" value="Unassembled WGS sequence"/>
</dbReference>
<dbReference type="RefSeq" id="WP_114843237.1">
    <property type="nucleotide sequence ID" value="NZ_CP031220.1"/>
</dbReference>
<proteinExistence type="predicted"/>
<dbReference type="EMBL" id="NXID01000076">
    <property type="protein sequence ID" value="RXK12874.1"/>
    <property type="molecule type" value="Genomic_DNA"/>
</dbReference>
<name>A0AAX2ACG3_9BACT</name>